<dbReference type="InterPro" id="IPR045864">
    <property type="entry name" value="aa-tRNA-synth_II/BPL/LPL"/>
</dbReference>
<dbReference type="InterPro" id="IPR015807">
    <property type="entry name" value="His-tRNA-ligase"/>
</dbReference>
<dbReference type="GO" id="GO:0004821">
    <property type="term" value="F:histidine-tRNA ligase activity"/>
    <property type="evidence" value="ECO:0007669"/>
    <property type="project" value="UniProtKB-UniRule"/>
</dbReference>
<protein>
    <recommendedName>
        <fullName evidence="9">Histidine--tRNA ligase</fullName>
        <ecNumber evidence="9">6.1.1.21</ecNumber>
    </recommendedName>
    <alternativeName>
        <fullName evidence="9">Histidyl-tRNA synthetase</fullName>
        <shortName evidence="9">HisRS</shortName>
    </alternativeName>
</protein>
<feature type="binding site" evidence="10">
    <location>
        <begin position="94"/>
        <end position="96"/>
    </location>
    <ligand>
        <name>L-histidine</name>
        <dbReference type="ChEBI" id="CHEBI:57595"/>
    </ligand>
</feature>
<accession>A0A1M6WA43</accession>
<evidence type="ECO:0000256" key="2">
    <source>
        <dbReference type="ARBA" id="ARBA00011738"/>
    </source>
</evidence>
<feature type="binding site" evidence="10">
    <location>
        <position position="139"/>
    </location>
    <ligand>
        <name>L-histidine</name>
        <dbReference type="ChEBI" id="CHEBI:57595"/>
    </ligand>
</feature>
<evidence type="ECO:0000256" key="5">
    <source>
        <dbReference type="ARBA" id="ARBA00022840"/>
    </source>
</evidence>
<dbReference type="GO" id="GO:0006427">
    <property type="term" value="P:histidyl-tRNA aminoacylation"/>
    <property type="evidence" value="ECO:0007669"/>
    <property type="project" value="UniProtKB-UniRule"/>
</dbReference>
<dbReference type="PROSITE" id="PS50862">
    <property type="entry name" value="AA_TRNA_LIGASE_II"/>
    <property type="match status" value="1"/>
</dbReference>
<feature type="binding site" evidence="10">
    <location>
        <begin position="274"/>
        <end position="275"/>
    </location>
    <ligand>
        <name>L-histidine</name>
        <dbReference type="ChEBI" id="CHEBI:57595"/>
    </ligand>
</feature>
<dbReference type="AlphaFoldDB" id="A0A1M6WA43"/>
<feature type="domain" description="Aminoacyl-transfer RNA synthetases class-II family profile" evidence="11">
    <location>
        <begin position="34"/>
        <end position="336"/>
    </location>
</feature>
<dbReference type="EMBL" id="FRAU01000008">
    <property type="protein sequence ID" value="SHK90499.1"/>
    <property type="molecule type" value="Genomic_DNA"/>
</dbReference>
<dbReference type="Pfam" id="PF13393">
    <property type="entry name" value="tRNA-synt_His"/>
    <property type="match status" value="1"/>
</dbReference>
<dbReference type="InterPro" id="IPR004154">
    <property type="entry name" value="Anticodon-bd"/>
</dbReference>
<keyword evidence="3 9" id="KW-0436">Ligase</keyword>
<feature type="binding site" evidence="10">
    <location>
        <position position="143"/>
    </location>
    <ligand>
        <name>L-histidine</name>
        <dbReference type="ChEBI" id="CHEBI:57595"/>
    </ligand>
</feature>
<dbReference type="InterPro" id="IPR033656">
    <property type="entry name" value="HisRS_anticodon"/>
</dbReference>
<dbReference type="InterPro" id="IPR004516">
    <property type="entry name" value="HisRS/HisZ"/>
</dbReference>
<dbReference type="CDD" id="cd00859">
    <property type="entry name" value="HisRS_anticodon"/>
    <property type="match status" value="1"/>
</dbReference>
<dbReference type="Proteomes" id="UP000185812">
    <property type="component" value="Unassembled WGS sequence"/>
</dbReference>
<evidence type="ECO:0000259" key="11">
    <source>
        <dbReference type="PROSITE" id="PS50862"/>
    </source>
</evidence>
<keyword evidence="13" id="KW-1185">Reference proteome</keyword>
<feature type="binding site" evidence="10">
    <location>
        <position position="270"/>
    </location>
    <ligand>
        <name>L-histidine</name>
        <dbReference type="ChEBI" id="CHEBI:57595"/>
    </ligand>
</feature>
<dbReference type="InterPro" id="IPR006195">
    <property type="entry name" value="aa-tRNA-synth_II"/>
</dbReference>
<dbReference type="Gene3D" id="3.30.930.10">
    <property type="entry name" value="Bira Bifunctional Protein, Domain 2"/>
    <property type="match status" value="1"/>
</dbReference>
<evidence type="ECO:0000256" key="9">
    <source>
        <dbReference type="HAMAP-Rule" id="MF_00127"/>
    </source>
</evidence>
<proteinExistence type="inferred from homology"/>
<organism evidence="12 13">
    <name type="scientific">Rhodothermus profundi</name>
    <dbReference type="NCBI Taxonomy" id="633813"/>
    <lineage>
        <taxon>Bacteria</taxon>
        <taxon>Pseudomonadati</taxon>
        <taxon>Rhodothermota</taxon>
        <taxon>Rhodothermia</taxon>
        <taxon>Rhodothermales</taxon>
        <taxon>Rhodothermaceae</taxon>
        <taxon>Rhodothermus</taxon>
    </lineage>
</organism>
<dbReference type="InterPro" id="IPR036621">
    <property type="entry name" value="Anticodon-bd_dom_sf"/>
</dbReference>
<evidence type="ECO:0000256" key="7">
    <source>
        <dbReference type="ARBA" id="ARBA00023146"/>
    </source>
</evidence>
<dbReference type="InterPro" id="IPR041715">
    <property type="entry name" value="HisRS-like_core"/>
</dbReference>
<comment type="subunit">
    <text evidence="2 9">Homodimer.</text>
</comment>
<evidence type="ECO:0000313" key="13">
    <source>
        <dbReference type="Proteomes" id="UP000185812"/>
    </source>
</evidence>
<dbReference type="HAMAP" id="MF_00127">
    <property type="entry name" value="His_tRNA_synth"/>
    <property type="match status" value="1"/>
</dbReference>
<keyword evidence="7 9" id="KW-0030">Aminoacyl-tRNA synthetase</keyword>
<evidence type="ECO:0000256" key="10">
    <source>
        <dbReference type="PIRSR" id="PIRSR001549-1"/>
    </source>
</evidence>
<comment type="similarity">
    <text evidence="1 9">Belongs to the class-II aminoacyl-tRNA synthetase family.</text>
</comment>
<dbReference type="GO" id="GO:0005737">
    <property type="term" value="C:cytoplasm"/>
    <property type="evidence" value="ECO:0007669"/>
    <property type="project" value="UniProtKB-SubCell"/>
</dbReference>
<dbReference type="PIRSF" id="PIRSF001549">
    <property type="entry name" value="His-tRNA_synth"/>
    <property type="match status" value="1"/>
</dbReference>
<gene>
    <name evidence="9" type="primary">hisS</name>
    <name evidence="12" type="ORF">SAMN04488087_2247</name>
</gene>
<evidence type="ECO:0000256" key="1">
    <source>
        <dbReference type="ARBA" id="ARBA00008226"/>
    </source>
</evidence>
<comment type="subcellular location">
    <subcellularLocation>
        <location evidence="9">Cytoplasm</location>
    </subcellularLocation>
</comment>
<keyword evidence="5 9" id="KW-0067">ATP-binding</keyword>
<dbReference type="PANTHER" id="PTHR43707">
    <property type="entry name" value="HISTIDYL-TRNA SYNTHETASE"/>
    <property type="match status" value="1"/>
</dbReference>
<dbReference type="EC" id="6.1.1.21" evidence="9"/>
<reference evidence="13" key="1">
    <citation type="submission" date="2016-11" db="EMBL/GenBank/DDBJ databases">
        <authorList>
            <person name="Varghese N."/>
            <person name="Submissions S."/>
        </authorList>
    </citation>
    <scope>NUCLEOTIDE SEQUENCE [LARGE SCALE GENOMIC DNA]</scope>
    <source>
        <strain evidence="13">DSM 22212</strain>
    </source>
</reference>
<keyword evidence="6 9" id="KW-0648">Protein biosynthesis</keyword>
<keyword evidence="9" id="KW-0963">Cytoplasm</keyword>
<keyword evidence="4 9" id="KW-0547">Nucleotide-binding</keyword>
<dbReference type="CDD" id="cd00773">
    <property type="entry name" value="HisRS-like_core"/>
    <property type="match status" value="1"/>
</dbReference>
<dbReference type="Gene3D" id="3.40.50.800">
    <property type="entry name" value="Anticodon-binding domain"/>
    <property type="match status" value="1"/>
</dbReference>
<feature type="binding site" evidence="10">
    <location>
        <position position="125"/>
    </location>
    <ligand>
        <name>L-histidine</name>
        <dbReference type="ChEBI" id="CHEBI:57595"/>
    </ligand>
</feature>
<dbReference type="STRING" id="633813.SAMN04488087_2247"/>
<evidence type="ECO:0000313" key="12">
    <source>
        <dbReference type="EMBL" id="SHK90499.1"/>
    </source>
</evidence>
<evidence type="ECO:0000256" key="8">
    <source>
        <dbReference type="ARBA" id="ARBA00047639"/>
    </source>
</evidence>
<evidence type="ECO:0000256" key="3">
    <source>
        <dbReference type="ARBA" id="ARBA00022598"/>
    </source>
</evidence>
<dbReference type="GO" id="GO:0005524">
    <property type="term" value="F:ATP binding"/>
    <property type="evidence" value="ECO:0007669"/>
    <property type="project" value="UniProtKB-UniRule"/>
</dbReference>
<name>A0A1M6WA43_9BACT</name>
<dbReference type="OrthoDB" id="9800814at2"/>
<sequence>MSLEPTLQNIRGTFDILPYDGRGEGVHEAPSRAWQHVEQVIRTVLERFNFREIRTPILEPTELIARGVGQLTDIVTKEMFAFQRGDTHYVLRPEVTAPVMRAYLQHRLDQQGSVQKLYYIGPCFRAENPQKGRYRQFHQFGVELIGTGTPEADAEVIAAMMAVYEAFGLRNLRLRINTLGDAESRPRYREALLAYLRPLADQLSPTSRQRLASNPLRILDTKDERERRLLEGAPRLIDFVNEKGRAHYEAVKVHLEAMGIAYEEDPYLVRGLDYYTHTTFELESPDLGAQRALAGGGRYDLLAVDLGHATPVPAVGFAAGMERLFIALQAQGYRFPEEPPLDAYLVSLGEAALHWALVQAQVLRKAGLRVDLDLKGRSMKAQMREANRQRARYAVIVGERELEQGRAVVRDMQSGQQQEVTLAELADFLQGAVRAV</sequence>
<dbReference type="SUPFAM" id="SSF55681">
    <property type="entry name" value="Class II aaRS and biotin synthetases"/>
    <property type="match status" value="1"/>
</dbReference>
<dbReference type="NCBIfam" id="TIGR00442">
    <property type="entry name" value="hisS"/>
    <property type="match status" value="1"/>
</dbReference>
<evidence type="ECO:0000256" key="6">
    <source>
        <dbReference type="ARBA" id="ARBA00022917"/>
    </source>
</evidence>
<dbReference type="RefSeq" id="WP_072716067.1">
    <property type="nucleotide sequence ID" value="NZ_FRAU01000008.1"/>
</dbReference>
<evidence type="ECO:0000256" key="4">
    <source>
        <dbReference type="ARBA" id="ARBA00022741"/>
    </source>
</evidence>
<comment type="catalytic activity">
    <reaction evidence="8 9">
        <text>tRNA(His) + L-histidine + ATP = L-histidyl-tRNA(His) + AMP + diphosphate + H(+)</text>
        <dbReference type="Rhea" id="RHEA:17313"/>
        <dbReference type="Rhea" id="RHEA-COMP:9665"/>
        <dbReference type="Rhea" id="RHEA-COMP:9689"/>
        <dbReference type="ChEBI" id="CHEBI:15378"/>
        <dbReference type="ChEBI" id="CHEBI:30616"/>
        <dbReference type="ChEBI" id="CHEBI:33019"/>
        <dbReference type="ChEBI" id="CHEBI:57595"/>
        <dbReference type="ChEBI" id="CHEBI:78442"/>
        <dbReference type="ChEBI" id="CHEBI:78527"/>
        <dbReference type="ChEBI" id="CHEBI:456215"/>
        <dbReference type="EC" id="6.1.1.21"/>
    </reaction>
</comment>
<dbReference type="SUPFAM" id="SSF52954">
    <property type="entry name" value="Class II aaRS ABD-related"/>
    <property type="match status" value="1"/>
</dbReference>
<dbReference type="PANTHER" id="PTHR43707:SF1">
    <property type="entry name" value="HISTIDINE--TRNA LIGASE, MITOCHONDRIAL-RELATED"/>
    <property type="match status" value="1"/>
</dbReference>
<dbReference type="Pfam" id="PF03129">
    <property type="entry name" value="HGTP_anticodon"/>
    <property type="match status" value="1"/>
</dbReference>